<comment type="caution">
    <text evidence="1">The sequence shown here is derived from an EMBL/GenBank/DDBJ whole genome shotgun (WGS) entry which is preliminary data.</text>
</comment>
<proteinExistence type="predicted"/>
<dbReference type="EMBL" id="JABSTQ010010752">
    <property type="protein sequence ID" value="KAG0418260.1"/>
    <property type="molecule type" value="Genomic_DNA"/>
</dbReference>
<gene>
    <name evidence="1" type="ORF">HPB47_005015</name>
</gene>
<sequence length="464" mass="51442">MEGGTEVKWLLPGLTICGRYCIDGGDAGSDEAKLNSLVLNGEQAQVHESYKYLGVVLTNKPEYLSDHYAHLRQASAVVVPGLTFANAVLCVPGTVREVMERRQREVGRQALGCHGLVATEAVQGDLRWSSFEASEATSKITYDSRLRLMDRGRWVKKLFVYTYFTGVQTGWRKRLYQLEKKYGFFSTPVTITTDRKWETEIRKRVREEEAARWAETAKSESTLYMYHRYKHEISPETRLYDNSLGSRLLFESRAGGLRTQVYRRRFDQTVESAACRVCGQADETIEHLVLSCTGLQPVQPAECGQATRELALAEALGFGSASSSVADSAGGTNGNYNVDAKPITNGGWRPKLYETARFKREEPQTIIIIIIIVWSRWAPAVQREVGATSRTMLLEPLSWETAIEPALKKRLRSVLENQATGDRNAAIPPVASTPGAARLHVKSGNCTEHGGEGTAGVGCSCFCS</sequence>
<evidence type="ECO:0000313" key="1">
    <source>
        <dbReference type="EMBL" id="KAG0418260.1"/>
    </source>
</evidence>
<accession>A0AC60PE66</accession>
<evidence type="ECO:0000313" key="2">
    <source>
        <dbReference type="Proteomes" id="UP000805193"/>
    </source>
</evidence>
<dbReference type="Proteomes" id="UP000805193">
    <property type="component" value="Unassembled WGS sequence"/>
</dbReference>
<name>A0AC60PE66_IXOPE</name>
<protein>
    <submittedName>
        <fullName evidence="1">Uncharacterized protein</fullName>
    </submittedName>
</protein>
<reference evidence="1 2" key="1">
    <citation type="journal article" date="2020" name="Cell">
        <title>Large-Scale Comparative Analyses of Tick Genomes Elucidate Their Genetic Diversity and Vector Capacities.</title>
        <authorList>
            <consortium name="Tick Genome and Microbiome Consortium (TIGMIC)"/>
            <person name="Jia N."/>
            <person name="Wang J."/>
            <person name="Shi W."/>
            <person name="Du L."/>
            <person name="Sun Y."/>
            <person name="Zhan W."/>
            <person name="Jiang J.F."/>
            <person name="Wang Q."/>
            <person name="Zhang B."/>
            <person name="Ji P."/>
            <person name="Bell-Sakyi L."/>
            <person name="Cui X.M."/>
            <person name="Yuan T.T."/>
            <person name="Jiang B.G."/>
            <person name="Yang W.F."/>
            <person name="Lam T.T."/>
            <person name="Chang Q.C."/>
            <person name="Ding S.J."/>
            <person name="Wang X.J."/>
            <person name="Zhu J.G."/>
            <person name="Ruan X.D."/>
            <person name="Zhao L."/>
            <person name="Wei J.T."/>
            <person name="Ye R.Z."/>
            <person name="Que T.C."/>
            <person name="Du C.H."/>
            <person name="Zhou Y.H."/>
            <person name="Cheng J.X."/>
            <person name="Dai P.F."/>
            <person name="Guo W.B."/>
            <person name="Han X.H."/>
            <person name="Huang E.J."/>
            <person name="Li L.F."/>
            <person name="Wei W."/>
            <person name="Gao Y.C."/>
            <person name="Liu J.Z."/>
            <person name="Shao H.Z."/>
            <person name="Wang X."/>
            <person name="Wang C.C."/>
            <person name="Yang T.C."/>
            <person name="Huo Q.B."/>
            <person name="Li W."/>
            <person name="Chen H.Y."/>
            <person name="Chen S.E."/>
            <person name="Zhou L.G."/>
            <person name="Ni X.B."/>
            <person name="Tian J.H."/>
            <person name="Sheng Y."/>
            <person name="Liu T."/>
            <person name="Pan Y.S."/>
            <person name="Xia L.Y."/>
            <person name="Li J."/>
            <person name="Zhao F."/>
            <person name="Cao W.C."/>
        </authorList>
    </citation>
    <scope>NUCLEOTIDE SEQUENCE [LARGE SCALE GENOMIC DNA]</scope>
    <source>
        <strain evidence="1">Iper-2018</strain>
    </source>
</reference>
<keyword evidence="2" id="KW-1185">Reference proteome</keyword>
<organism evidence="1 2">
    <name type="scientific">Ixodes persulcatus</name>
    <name type="common">Taiga tick</name>
    <dbReference type="NCBI Taxonomy" id="34615"/>
    <lineage>
        <taxon>Eukaryota</taxon>
        <taxon>Metazoa</taxon>
        <taxon>Ecdysozoa</taxon>
        <taxon>Arthropoda</taxon>
        <taxon>Chelicerata</taxon>
        <taxon>Arachnida</taxon>
        <taxon>Acari</taxon>
        <taxon>Parasitiformes</taxon>
        <taxon>Ixodida</taxon>
        <taxon>Ixodoidea</taxon>
        <taxon>Ixodidae</taxon>
        <taxon>Ixodinae</taxon>
        <taxon>Ixodes</taxon>
    </lineage>
</organism>